<dbReference type="AlphaFoldDB" id="A0A0V1GC31"/>
<evidence type="ECO:0000313" key="1">
    <source>
        <dbReference type="EMBL" id="KRY95847.1"/>
    </source>
</evidence>
<accession>A0A0V1GC31</accession>
<dbReference type="Proteomes" id="UP000055024">
    <property type="component" value="Unassembled WGS sequence"/>
</dbReference>
<comment type="caution">
    <text evidence="1">The sequence shown here is derived from an EMBL/GenBank/DDBJ whole genome shotgun (WGS) entry which is preliminary data.</text>
</comment>
<reference evidence="1 2" key="1">
    <citation type="submission" date="2015-01" db="EMBL/GenBank/DDBJ databases">
        <title>Evolution of Trichinella species and genotypes.</title>
        <authorList>
            <person name="Korhonen P.K."/>
            <person name="Edoardo P."/>
            <person name="Giuseppe L.R."/>
            <person name="Gasser R.B."/>
        </authorList>
    </citation>
    <scope>NUCLEOTIDE SEQUENCE [LARGE SCALE GENOMIC DNA]</scope>
    <source>
        <strain evidence="1">ISS1029</strain>
    </source>
</reference>
<dbReference type="EMBL" id="JYDP01003381">
    <property type="protein sequence ID" value="KRY95847.1"/>
    <property type="molecule type" value="Genomic_DNA"/>
</dbReference>
<gene>
    <name evidence="1" type="ORF">T11_1509</name>
</gene>
<proteinExistence type="predicted"/>
<sequence length="31" mass="3687">MTFKYVITKQCLSARKILSNSRIRKPFVIPF</sequence>
<protein>
    <submittedName>
        <fullName evidence="1">Uncharacterized protein</fullName>
    </submittedName>
</protein>
<keyword evidence="2" id="KW-1185">Reference proteome</keyword>
<name>A0A0V1GC31_9BILA</name>
<evidence type="ECO:0000313" key="2">
    <source>
        <dbReference type="Proteomes" id="UP000055024"/>
    </source>
</evidence>
<organism evidence="1 2">
    <name type="scientific">Trichinella zimbabwensis</name>
    <dbReference type="NCBI Taxonomy" id="268475"/>
    <lineage>
        <taxon>Eukaryota</taxon>
        <taxon>Metazoa</taxon>
        <taxon>Ecdysozoa</taxon>
        <taxon>Nematoda</taxon>
        <taxon>Enoplea</taxon>
        <taxon>Dorylaimia</taxon>
        <taxon>Trichinellida</taxon>
        <taxon>Trichinellidae</taxon>
        <taxon>Trichinella</taxon>
    </lineage>
</organism>